<evidence type="ECO:0000256" key="2">
    <source>
        <dbReference type="ARBA" id="ARBA00022649"/>
    </source>
</evidence>
<dbReference type="EMBL" id="JAMZMM010000006">
    <property type="protein sequence ID" value="MCP2727083.1"/>
    <property type="molecule type" value="Genomic_DNA"/>
</dbReference>
<dbReference type="SUPFAM" id="SSF88723">
    <property type="entry name" value="PIN domain-like"/>
    <property type="match status" value="1"/>
</dbReference>
<evidence type="ECO:0000256" key="4">
    <source>
        <dbReference type="ARBA" id="ARBA00022723"/>
    </source>
</evidence>
<evidence type="ECO:0000256" key="1">
    <source>
        <dbReference type="ARBA" id="ARBA00001946"/>
    </source>
</evidence>
<dbReference type="InterPro" id="IPR022907">
    <property type="entry name" value="VapC_family"/>
</dbReference>
<dbReference type="AlphaFoldDB" id="A0AAE3GNV8"/>
<dbReference type="GO" id="GO:0004540">
    <property type="term" value="F:RNA nuclease activity"/>
    <property type="evidence" value="ECO:0007669"/>
    <property type="project" value="InterPro"/>
</dbReference>
<dbReference type="GO" id="GO:0000287">
    <property type="term" value="F:magnesium ion binding"/>
    <property type="evidence" value="ECO:0007669"/>
    <property type="project" value="UniProtKB-UniRule"/>
</dbReference>
<dbReference type="InterPro" id="IPR029060">
    <property type="entry name" value="PIN-like_dom_sf"/>
</dbReference>
<keyword evidence="4 8" id="KW-0479">Metal-binding</keyword>
<sequence>MTYQYLLDTNIISDLVKQPQGLVFQRIATVGEDRICTSIIVACELRFGAAKSRSSRLFQQLECILDVLPILSLETPVDLHYAEIRTHLEQAGTPVSPNDLLIAAHALALNLTLVTANVREFERIPALNVENWLLPK</sequence>
<dbReference type="GO" id="GO:0090729">
    <property type="term" value="F:toxin activity"/>
    <property type="evidence" value="ECO:0007669"/>
    <property type="project" value="UniProtKB-KW"/>
</dbReference>
<dbReference type="Gene3D" id="3.40.50.1010">
    <property type="entry name" value="5'-nuclease"/>
    <property type="match status" value="1"/>
</dbReference>
<keyword evidence="5 8" id="KW-0378">Hydrolase</keyword>
<dbReference type="GO" id="GO:0016787">
    <property type="term" value="F:hydrolase activity"/>
    <property type="evidence" value="ECO:0007669"/>
    <property type="project" value="UniProtKB-KW"/>
</dbReference>
<evidence type="ECO:0000313" key="10">
    <source>
        <dbReference type="EMBL" id="MCP2727083.1"/>
    </source>
</evidence>
<keyword evidence="6 8" id="KW-0460">Magnesium</keyword>
<organism evidence="10 11">
    <name type="scientific">Limnofasciculus baicalensis BBK-W-15</name>
    <dbReference type="NCBI Taxonomy" id="2699891"/>
    <lineage>
        <taxon>Bacteria</taxon>
        <taxon>Bacillati</taxon>
        <taxon>Cyanobacteriota</taxon>
        <taxon>Cyanophyceae</taxon>
        <taxon>Coleofasciculales</taxon>
        <taxon>Coleofasciculaceae</taxon>
        <taxon>Limnofasciculus</taxon>
        <taxon>Limnofasciculus baicalensis</taxon>
    </lineage>
</organism>
<dbReference type="RefSeq" id="WP_254009901.1">
    <property type="nucleotide sequence ID" value="NZ_JAMZMM010000006.1"/>
</dbReference>
<comment type="similarity">
    <text evidence="7 8">Belongs to the PINc/VapC protein family.</text>
</comment>
<evidence type="ECO:0000313" key="11">
    <source>
        <dbReference type="Proteomes" id="UP001204953"/>
    </source>
</evidence>
<dbReference type="PANTHER" id="PTHR33653:SF1">
    <property type="entry name" value="RIBONUCLEASE VAPC2"/>
    <property type="match status" value="1"/>
</dbReference>
<evidence type="ECO:0000256" key="3">
    <source>
        <dbReference type="ARBA" id="ARBA00022722"/>
    </source>
</evidence>
<protein>
    <recommendedName>
        <fullName evidence="8">Ribonuclease VapC</fullName>
        <shortName evidence="8">RNase VapC</shortName>
        <ecNumber evidence="8">3.1.-.-</ecNumber>
    </recommendedName>
    <alternativeName>
        <fullName evidence="8">Toxin VapC</fullName>
    </alternativeName>
</protein>
<dbReference type="Pfam" id="PF01850">
    <property type="entry name" value="PIN"/>
    <property type="match status" value="1"/>
</dbReference>
<comment type="cofactor">
    <cofactor evidence="1 8">
        <name>Mg(2+)</name>
        <dbReference type="ChEBI" id="CHEBI:18420"/>
    </cofactor>
</comment>
<feature type="domain" description="PIN" evidence="9">
    <location>
        <begin position="5"/>
        <end position="125"/>
    </location>
</feature>
<comment type="caution">
    <text evidence="10">The sequence shown here is derived from an EMBL/GenBank/DDBJ whole genome shotgun (WGS) entry which is preliminary data.</text>
</comment>
<keyword evidence="2 8" id="KW-1277">Toxin-antitoxin system</keyword>
<evidence type="ECO:0000256" key="6">
    <source>
        <dbReference type="ARBA" id="ARBA00022842"/>
    </source>
</evidence>
<evidence type="ECO:0000256" key="5">
    <source>
        <dbReference type="ARBA" id="ARBA00022801"/>
    </source>
</evidence>
<dbReference type="PANTHER" id="PTHR33653">
    <property type="entry name" value="RIBONUCLEASE VAPC2"/>
    <property type="match status" value="1"/>
</dbReference>
<dbReference type="InterPro" id="IPR050556">
    <property type="entry name" value="Type_II_TA_system_RNase"/>
</dbReference>
<evidence type="ECO:0000256" key="7">
    <source>
        <dbReference type="ARBA" id="ARBA00038093"/>
    </source>
</evidence>
<keyword evidence="11" id="KW-1185">Reference proteome</keyword>
<feature type="binding site" evidence="8">
    <location>
        <position position="99"/>
    </location>
    <ligand>
        <name>Mg(2+)</name>
        <dbReference type="ChEBI" id="CHEBI:18420"/>
    </ligand>
</feature>
<gene>
    <name evidence="8" type="primary">vapC</name>
    <name evidence="10" type="ORF">NJ959_01155</name>
</gene>
<dbReference type="InterPro" id="IPR002716">
    <property type="entry name" value="PIN_dom"/>
</dbReference>
<dbReference type="CDD" id="cd18748">
    <property type="entry name" value="PIN_VapC4-5_FitB-like"/>
    <property type="match status" value="1"/>
</dbReference>
<evidence type="ECO:0000256" key="8">
    <source>
        <dbReference type="HAMAP-Rule" id="MF_00265"/>
    </source>
</evidence>
<name>A0AAE3GNV8_9CYAN</name>
<feature type="binding site" evidence="8">
    <location>
        <position position="8"/>
    </location>
    <ligand>
        <name>Mg(2+)</name>
        <dbReference type="ChEBI" id="CHEBI:18420"/>
    </ligand>
</feature>
<dbReference type="Proteomes" id="UP001204953">
    <property type="component" value="Unassembled WGS sequence"/>
</dbReference>
<dbReference type="EC" id="3.1.-.-" evidence="8"/>
<keyword evidence="8" id="KW-0800">Toxin</keyword>
<dbReference type="HAMAP" id="MF_00265">
    <property type="entry name" value="VapC_Nob1"/>
    <property type="match status" value="1"/>
</dbReference>
<proteinExistence type="inferred from homology"/>
<evidence type="ECO:0000259" key="9">
    <source>
        <dbReference type="Pfam" id="PF01850"/>
    </source>
</evidence>
<comment type="function">
    <text evidence="8">Toxic component of a toxin-antitoxin (TA) system. An RNase.</text>
</comment>
<accession>A0AAE3GNV8</accession>
<reference evidence="10" key="1">
    <citation type="submission" date="2022-06" db="EMBL/GenBank/DDBJ databases">
        <title>New cyanobacteria of genus Symplocastrum in benthos of Lake Baikal.</title>
        <authorList>
            <person name="Sorokovikova E."/>
            <person name="Tikhonova I."/>
            <person name="Krasnopeev A."/>
            <person name="Evseev P."/>
            <person name="Gladkikh A."/>
            <person name="Belykh O."/>
        </authorList>
    </citation>
    <scope>NUCLEOTIDE SEQUENCE</scope>
    <source>
        <strain evidence="10">BBK-W-15</strain>
    </source>
</reference>
<keyword evidence="3 8" id="KW-0540">Nuclease</keyword>